<name>A0ACB9IZT3_9ASTR</name>
<protein>
    <submittedName>
        <fullName evidence="1">Uncharacterized protein</fullName>
    </submittedName>
</protein>
<accession>A0ACB9IZT3</accession>
<proteinExistence type="predicted"/>
<sequence>MRAVQSSDTPPTPNSQSQIKKQRIRSFKNLSEVKNSEEVSYGPAVQTSKNTVDLRGMRVEEASHHLKLAINTTGAEQTFDSQSVPDLYVQVFPQASHFHYLSILNN</sequence>
<dbReference type="Proteomes" id="UP001056120">
    <property type="component" value="Linkage Group LG06"/>
</dbReference>
<dbReference type="EMBL" id="CM042023">
    <property type="protein sequence ID" value="KAI3813525.1"/>
    <property type="molecule type" value="Genomic_DNA"/>
</dbReference>
<keyword evidence="2" id="KW-1185">Reference proteome</keyword>
<evidence type="ECO:0000313" key="2">
    <source>
        <dbReference type="Proteomes" id="UP001056120"/>
    </source>
</evidence>
<evidence type="ECO:0000313" key="1">
    <source>
        <dbReference type="EMBL" id="KAI3813525.1"/>
    </source>
</evidence>
<organism evidence="1 2">
    <name type="scientific">Smallanthus sonchifolius</name>
    <dbReference type="NCBI Taxonomy" id="185202"/>
    <lineage>
        <taxon>Eukaryota</taxon>
        <taxon>Viridiplantae</taxon>
        <taxon>Streptophyta</taxon>
        <taxon>Embryophyta</taxon>
        <taxon>Tracheophyta</taxon>
        <taxon>Spermatophyta</taxon>
        <taxon>Magnoliopsida</taxon>
        <taxon>eudicotyledons</taxon>
        <taxon>Gunneridae</taxon>
        <taxon>Pentapetalae</taxon>
        <taxon>asterids</taxon>
        <taxon>campanulids</taxon>
        <taxon>Asterales</taxon>
        <taxon>Asteraceae</taxon>
        <taxon>Asteroideae</taxon>
        <taxon>Heliantheae alliance</taxon>
        <taxon>Millerieae</taxon>
        <taxon>Smallanthus</taxon>
    </lineage>
</organism>
<gene>
    <name evidence="1" type="ORF">L1987_18250</name>
</gene>
<reference evidence="2" key="1">
    <citation type="journal article" date="2022" name="Mol. Ecol. Resour.">
        <title>The genomes of chicory, endive, great burdock and yacon provide insights into Asteraceae palaeo-polyploidization history and plant inulin production.</title>
        <authorList>
            <person name="Fan W."/>
            <person name="Wang S."/>
            <person name="Wang H."/>
            <person name="Wang A."/>
            <person name="Jiang F."/>
            <person name="Liu H."/>
            <person name="Zhao H."/>
            <person name="Xu D."/>
            <person name="Zhang Y."/>
        </authorList>
    </citation>
    <scope>NUCLEOTIDE SEQUENCE [LARGE SCALE GENOMIC DNA]</scope>
    <source>
        <strain evidence="2">cv. Yunnan</strain>
    </source>
</reference>
<comment type="caution">
    <text evidence="1">The sequence shown here is derived from an EMBL/GenBank/DDBJ whole genome shotgun (WGS) entry which is preliminary data.</text>
</comment>
<reference evidence="1 2" key="2">
    <citation type="journal article" date="2022" name="Mol. Ecol. Resour.">
        <title>The genomes of chicory, endive, great burdock and yacon provide insights into Asteraceae paleo-polyploidization history and plant inulin production.</title>
        <authorList>
            <person name="Fan W."/>
            <person name="Wang S."/>
            <person name="Wang H."/>
            <person name="Wang A."/>
            <person name="Jiang F."/>
            <person name="Liu H."/>
            <person name="Zhao H."/>
            <person name="Xu D."/>
            <person name="Zhang Y."/>
        </authorList>
    </citation>
    <scope>NUCLEOTIDE SEQUENCE [LARGE SCALE GENOMIC DNA]</scope>
    <source>
        <strain evidence="2">cv. Yunnan</strain>
        <tissue evidence="1">Leaves</tissue>
    </source>
</reference>